<dbReference type="NCBIfam" id="TIGR00128">
    <property type="entry name" value="fabD"/>
    <property type="match status" value="1"/>
</dbReference>
<dbReference type="InterPro" id="IPR014043">
    <property type="entry name" value="Acyl_transferase_dom"/>
</dbReference>
<dbReference type="RefSeq" id="WP_183326955.1">
    <property type="nucleotide sequence ID" value="NZ_JACHHK010000001.1"/>
</dbReference>
<feature type="active site" evidence="5">
    <location>
        <position position="88"/>
    </location>
</feature>
<dbReference type="GO" id="GO:0006633">
    <property type="term" value="P:fatty acid biosynthetic process"/>
    <property type="evidence" value="ECO:0007669"/>
    <property type="project" value="TreeGrafter"/>
</dbReference>
<evidence type="ECO:0000256" key="5">
    <source>
        <dbReference type="PIRSR" id="PIRSR000446-1"/>
    </source>
</evidence>
<dbReference type="InterPro" id="IPR050858">
    <property type="entry name" value="Mal-CoA-ACP_Trans/PKS_FabD"/>
</dbReference>
<dbReference type="InterPro" id="IPR004410">
    <property type="entry name" value="Malonyl_CoA-ACP_transAc_FabD"/>
</dbReference>
<dbReference type="Gene3D" id="3.30.70.250">
    <property type="entry name" value="Malonyl-CoA ACP transacylase, ACP-binding"/>
    <property type="match status" value="1"/>
</dbReference>
<dbReference type="Pfam" id="PF00698">
    <property type="entry name" value="Acyl_transf_1"/>
    <property type="match status" value="1"/>
</dbReference>
<dbReference type="EMBL" id="JACHHK010000001">
    <property type="protein sequence ID" value="MBB5182359.1"/>
    <property type="molecule type" value="Genomic_DNA"/>
</dbReference>
<comment type="caution">
    <text evidence="7">The sequence shown here is derived from an EMBL/GenBank/DDBJ whole genome shotgun (WGS) entry which is preliminary data.</text>
</comment>
<dbReference type="InterPro" id="IPR024925">
    <property type="entry name" value="Malonyl_CoA-ACP_transAc"/>
</dbReference>
<dbReference type="SMART" id="SM00827">
    <property type="entry name" value="PKS_AT"/>
    <property type="match status" value="1"/>
</dbReference>
<sequence>MTTAFLFAGQGSQYVGMGKDFYEKYPSARSVYDQIHMDFDVKDVCFNGPKEKLQDTAYTQSCVAATSLAIAAVLNELNIHAEYTAGLSLGEYTALTYAGAMSVDQVLPLVRKRGLIMAEALPAGTTTMMAVIRPDVKVIEQVCQEVTHDAEICTIANYNSPKQIVITGTVGACSEAKELLEKQKMRVIPLKVSGAFHSPLLKEASRKFLNDLNQVHFRPRHVKVVFNVSGQEETRPLPELLSAQMCSSVRFTQTIEYMKAHGVDTFIEIGPGHTLSKLVKQTAPDVQVYSIDRVEDLEVLPHV</sequence>
<name>A0A7W8CXR5_9FIRM</name>
<feature type="active site" evidence="5">
    <location>
        <position position="197"/>
    </location>
</feature>
<accession>A0A7W8CXR5</accession>
<dbReference type="PANTHER" id="PTHR42681:SF1">
    <property type="entry name" value="MALONYL-COA-ACYL CARRIER PROTEIN TRANSACYLASE, MITOCHONDRIAL"/>
    <property type="match status" value="1"/>
</dbReference>
<dbReference type="GO" id="GO:0004314">
    <property type="term" value="F:[acyl-carrier-protein] S-malonyltransferase activity"/>
    <property type="evidence" value="ECO:0007669"/>
    <property type="project" value="UniProtKB-EC"/>
</dbReference>
<dbReference type="SUPFAM" id="SSF55048">
    <property type="entry name" value="Probable ACP-binding domain of malonyl-CoA ACP transacylase"/>
    <property type="match status" value="1"/>
</dbReference>
<dbReference type="InterPro" id="IPR001227">
    <property type="entry name" value="Ac_transferase_dom_sf"/>
</dbReference>
<gene>
    <name evidence="7" type="ORF">HNQ47_000362</name>
</gene>
<proteinExistence type="inferred from homology"/>
<feature type="domain" description="Malonyl-CoA:ACP transacylase (MAT)" evidence="6">
    <location>
        <begin position="6"/>
        <end position="302"/>
    </location>
</feature>
<dbReference type="SUPFAM" id="SSF52151">
    <property type="entry name" value="FabD/lysophospholipase-like"/>
    <property type="match status" value="1"/>
</dbReference>
<dbReference type="AlphaFoldDB" id="A0A7W8CXR5"/>
<dbReference type="Gene3D" id="3.40.366.10">
    <property type="entry name" value="Malonyl-Coenzyme A Acyl Carrier Protein, domain 2"/>
    <property type="match status" value="1"/>
</dbReference>
<dbReference type="PANTHER" id="PTHR42681">
    <property type="entry name" value="MALONYL-COA-ACYL CARRIER PROTEIN TRANSACYLASE, MITOCHONDRIAL"/>
    <property type="match status" value="1"/>
</dbReference>
<evidence type="ECO:0000259" key="6">
    <source>
        <dbReference type="SMART" id="SM00827"/>
    </source>
</evidence>
<dbReference type="InterPro" id="IPR016035">
    <property type="entry name" value="Acyl_Trfase/lysoPLipase"/>
</dbReference>
<keyword evidence="8" id="KW-1185">Reference proteome</keyword>
<evidence type="ECO:0000256" key="2">
    <source>
        <dbReference type="ARBA" id="ARBA00023315"/>
    </source>
</evidence>
<protein>
    <recommendedName>
        <fullName evidence="4">Malonyl CoA-acyl carrier protein transacylase</fullName>
        <ecNumber evidence="4">2.3.1.39</ecNumber>
    </recommendedName>
</protein>
<organism evidence="7 8">
    <name type="scientific">Catenisphaera adipataccumulans</name>
    <dbReference type="NCBI Taxonomy" id="700500"/>
    <lineage>
        <taxon>Bacteria</taxon>
        <taxon>Bacillati</taxon>
        <taxon>Bacillota</taxon>
        <taxon>Erysipelotrichia</taxon>
        <taxon>Erysipelotrichales</taxon>
        <taxon>Erysipelotrichaceae</taxon>
        <taxon>Catenisphaera</taxon>
    </lineage>
</organism>
<dbReference type="PIRSF" id="PIRSF000446">
    <property type="entry name" value="Mct"/>
    <property type="match status" value="1"/>
</dbReference>
<dbReference type="Proteomes" id="UP000539953">
    <property type="component" value="Unassembled WGS sequence"/>
</dbReference>
<keyword evidence="2 4" id="KW-0012">Acyltransferase</keyword>
<reference evidence="7 8" key="1">
    <citation type="submission" date="2020-08" db="EMBL/GenBank/DDBJ databases">
        <title>Genomic Encyclopedia of Type Strains, Phase IV (KMG-IV): sequencing the most valuable type-strain genomes for metagenomic binning, comparative biology and taxonomic classification.</title>
        <authorList>
            <person name="Goeker M."/>
        </authorList>
    </citation>
    <scope>NUCLEOTIDE SEQUENCE [LARGE SCALE GENOMIC DNA]</scope>
    <source>
        <strain evidence="7 8">DSM 25799</strain>
    </source>
</reference>
<evidence type="ECO:0000313" key="8">
    <source>
        <dbReference type="Proteomes" id="UP000539953"/>
    </source>
</evidence>
<dbReference type="EC" id="2.3.1.39" evidence="4"/>
<evidence type="ECO:0000256" key="3">
    <source>
        <dbReference type="ARBA" id="ARBA00048462"/>
    </source>
</evidence>
<evidence type="ECO:0000313" key="7">
    <source>
        <dbReference type="EMBL" id="MBB5182359.1"/>
    </source>
</evidence>
<evidence type="ECO:0000256" key="1">
    <source>
        <dbReference type="ARBA" id="ARBA00022679"/>
    </source>
</evidence>
<keyword evidence="1 4" id="KW-0808">Transferase</keyword>
<dbReference type="InterPro" id="IPR016036">
    <property type="entry name" value="Malonyl_transacylase_ACP-bd"/>
</dbReference>
<comment type="catalytic activity">
    <reaction evidence="3 4">
        <text>holo-[ACP] + malonyl-CoA = malonyl-[ACP] + CoA</text>
        <dbReference type="Rhea" id="RHEA:41792"/>
        <dbReference type="Rhea" id="RHEA-COMP:9623"/>
        <dbReference type="Rhea" id="RHEA-COMP:9685"/>
        <dbReference type="ChEBI" id="CHEBI:57287"/>
        <dbReference type="ChEBI" id="CHEBI:57384"/>
        <dbReference type="ChEBI" id="CHEBI:64479"/>
        <dbReference type="ChEBI" id="CHEBI:78449"/>
        <dbReference type="EC" id="2.3.1.39"/>
    </reaction>
</comment>
<evidence type="ECO:0000256" key="4">
    <source>
        <dbReference type="PIRNR" id="PIRNR000446"/>
    </source>
</evidence>
<comment type="similarity">
    <text evidence="4">Belongs to the fabD family.</text>
</comment>